<dbReference type="EMBL" id="CALYLO010000002">
    <property type="protein sequence ID" value="CAH8245108.1"/>
    <property type="molecule type" value="Genomic_DNA"/>
</dbReference>
<sequence length="85" mass="10121">MTDIKIGIHPVHRRMAELHLAQKRRPWTDLEKLEMINCMQANYDLIQQLDGLKQLSLHAYEMGDTDWQHDICSRIDKLQSKMDIF</sequence>
<protein>
    <submittedName>
        <fullName evidence="1">Uncharacterized protein</fullName>
    </submittedName>
</protein>
<name>A0ABN8U276_9BACL</name>
<proteinExistence type="predicted"/>
<organism evidence="1 2">
    <name type="scientific">Paenibacillus melissococcoides</name>
    <dbReference type="NCBI Taxonomy" id="2912268"/>
    <lineage>
        <taxon>Bacteria</taxon>
        <taxon>Bacillati</taxon>
        <taxon>Bacillota</taxon>
        <taxon>Bacilli</taxon>
        <taxon>Bacillales</taxon>
        <taxon>Paenibacillaceae</taxon>
        <taxon>Paenibacillus</taxon>
    </lineage>
</organism>
<keyword evidence="2" id="KW-1185">Reference proteome</keyword>
<reference evidence="1" key="1">
    <citation type="submission" date="2022-06" db="EMBL/GenBank/DDBJ databases">
        <authorList>
            <person name="Dietemann V."/>
            <person name="Ory F."/>
            <person name="Dainat B."/>
            <person name="Oberhansli S."/>
        </authorList>
    </citation>
    <scope>NUCLEOTIDE SEQUENCE</scope>
    <source>
        <strain evidence="1">Ena-SAMPLE-TAB-26-04-2022-14:26:32:270-5432</strain>
    </source>
</reference>
<comment type="caution">
    <text evidence="1">The sequence shown here is derived from an EMBL/GenBank/DDBJ whole genome shotgun (WGS) entry which is preliminary data.</text>
</comment>
<accession>A0ABN8U276</accession>
<gene>
    <name evidence="1" type="ORF">WJ0W_002338</name>
</gene>
<dbReference type="RefSeq" id="WP_261944866.1">
    <property type="nucleotide sequence ID" value="NZ_AP031286.1"/>
</dbReference>
<evidence type="ECO:0000313" key="2">
    <source>
        <dbReference type="Proteomes" id="UP001154322"/>
    </source>
</evidence>
<dbReference type="Pfam" id="PF24704">
    <property type="entry name" value="DUF7667"/>
    <property type="match status" value="1"/>
</dbReference>
<dbReference type="Proteomes" id="UP001154322">
    <property type="component" value="Unassembled WGS sequence"/>
</dbReference>
<evidence type="ECO:0000313" key="1">
    <source>
        <dbReference type="EMBL" id="CAH8245108.1"/>
    </source>
</evidence>
<dbReference type="InterPro" id="IPR056084">
    <property type="entry name" value="DUF7667"/>
</dbReference>